<organism evidence="8 9">
    <name type="scientific">Rhodococcus erythropolis</name>
    <name type="common">Arthrobacter picolinophilus</name>
    <dbReference type="NCBI Taxonomy" id="1833"/>
    <lineage>
        <taxon>Bacteria</taxon>
        <taxon>Bacillati</taxon>
        <taxon>Actinomycetota</taxon>
        <taxon>Actinomycetes</taxon>
        <taxon>Mycobacteriales</taxon>
        <taxon>Nocardiaceae</taxon>
        <taxon>Rhodococcus</taxon>
        <taxon>Rhodococcus erythropolis group</taxon>
    </lineage>
</organism>
<keyword evidence="4 6" id="KW-1133">Transmembrane helix</keyword>
<evidence type="ECO:0000256" key="3">
    <source>
        <dbReference type="ARBA" id="ARBA00022692"/>
    </source>
</evidence>
<evidence type="ECO:0000256" key="6">
    <source>
        <dbReference type="SAM" id="Phobius"/>
    </source>
</evidence>
<dbReference type="RefSeq" id="WP_166502161.1">
    <property type="nucleotide sequence ID" value="NZ_CP050124.1"/>
</dbReference>
<dbReference type="PANTHER" id="PTHR38459">
    <property type="entry name" value="PROPHAGE BACTOPRENOL-LINKED GLUCOSE TRANSLOCASE HOMOLOG"/>
    <property type="match status" value="1"/>
</dbReference>
<feature type="transmembrane region" description="Helical" evidence="6">
    <location>
        <begin position="117"/>
        <end position="138"/>
    </location>
</feature>
<reference evidence="8 9" key="1">
    <citation type="submission" date="2020-03" db="EMBL/GenBank/DDBJ databases">
        <title>Screen low temperature-resistant strains for efficient degradation of petroleum hydrocarbons under the low temperature.</title>
        <authorList>
            <person name="Wang Y."/>
            <person name="Chen J."/>
        </authorList>
    </citation>
    <scope>NUCLEOTIDE SEQUENCE [LARGE SCALE GENOMIC DNA]</scope>
    <source>
        <strain evidence="8 9">KB1</strain>
    </source>
</reference>
<proteinExistence type="inferred from homology"/>
<dbReference type="InterPro" id="IPR007267">
    <property type="entry name" value="GtrA_DPMS_TM"/>
</dbReference>
<accession>A0A6G9CS91</accession>
<evidence type="ECO:0000256" key="2">
    <source>
        <dbReference type="ARBA" id="ARBA00009399"/>
    </source>
</evidence>
<evidence type="ECO:0000259" key="7">
    <source>
        <dbReference type="Pfam" id="PF04138"/>
    </source>
</evidence>
<evidence type="ECO:0000256" key="5">
    <source>
        <dbReference type="ARBA" id="ARBA00023136"/>
    </source>
</evidence>
<dbReference type="EMBL" id="CP050124">
    <property type="protein sequence ID" value="QIP39913.1"/>
    <property type="molecule type" value="Genomic_DNA"/>
</dbReference>
<evidence type="ECO:0000313" key="8">
    <source>
        <dbReference type="EMBL" id="QIP39913.1"/>
    </source>
</evidence>
<feature type="domain" description="GtrA/DPMS transmembrane" evidence="7">
    <location>
        <begin position="25"/>
        <end position="140"/>
    </location>
</feature>
<sequence>MTEDIASPENPGPLLRVVKHQPIAFAIVGVANTTIGYVLFVVWSLILDNKDLYQVAVIGAYSISVLIAFVLHRTLVFRVRGHVARDLGAFIVVNSGGLVLNLILGTIAVSILHAPPLPAQAVVMLIVAGVSFFGHRYFSFRRKPAERH</sequence>
<evidence type="ECO:0000256" key="1">
    <source>
        <dbReference type="ARBA" id="ARBA00004141"/>
    </source>
</evidence>
<dbReference type="PANTHER" id="PTHR38459:SF1">
    <property type="entry name" value="PROPHAGE BACTOPRENOL-LINKED GLUCOSE TRANSLOCASE HOMOLOG"/>
    <property type="match status" value="1"/>
</dbReference>
<dbReference type="Pfam" id="PF04138">
    <property type="entry name" value="GtrA_DPMS_TM"/>
    <property type="match status" value="1"/>
</dbReference>
<feature type="transmembrane region" description="Helical" evidence="6">
    <location>
        <begin position="87"/>
        <end position="111"/>
    </location>
</feature>
<dbReference type="GO" id="GO:0000271">
    <property type="term" value="P:polysaccharide biosynthetic process"/>
    <property type="evidence" value="ECO:0007669"/>
    <property type="project" value="InterPro"/>
</dbReference>
<gene>
    <name evidence="8" type="ORF">G9444_2669</name>
</gene>
<feature type="transmembrane region" description="Helical" evidence="6">
    <location>
        <begin position="52"/>
        <end position="75"/>
    </location>
</feature>
<protein>
    <recommendedName>
        <fullName evidence="7">GtrA/DPMS transmembrane domain-containing protein</fullName>
    </recommendedName>
</protein>
<name>A0A6G9CS91_RHOER</name>
<keyword evidence="5 6" id="KW-0472">Membrane</keyword>
<dbReference type="GO" id="GO:0005886">
    <property type="term" value="C:plasma membrane"/>
    <property type="evidence" value="ECO:0007669"/>
    <property type="project" value="TreeGrafter"/>
</dbReference>
<comment type="subcellular location">
    <subcellularLocation>
        <location evidence="1">Membrane</location>
        <topology evidence="1">Multi-pass membrane protein</topology>
    </subcellularLocation>
</comment>
<comment type="similarity">
    <text evidence="2">Belongs to the GtrA family.</text>
</comment>
<evidence type="ECO:0000256" key="4">
    <source>
        <dbReference type="ARBA" id="ARBA00022989"/>
    </source>
</evidence>
<dbReference type="Proteomes" id="UP000502345">
    <property type="component" value="Chromosome"/>
</dbReference>
<dbReference type="AlphaFoldDB" id="A0A6G9CS91"/>
<feature type="transmembrane region" description="Helical" evidence="6">
    <location>
        <begin position="23"/>
        <end position="46"/>
    </location>
</feature>
<evidence type="ECO:0000313" key="9">
    <source>
        <dbReference type="Proteomes" id="UP000502345"/>
    </source>
</evidence>
<dbReference type="InterPro" id="IPR051401">
    <property type="entry name" value="GtrA_CellWall_Glycosyl"/>
</dbReference>
<keyword evidence="3 6" id="KW-0812">Transmembrane</keyword>